<keyword evidence="1" id="KW-0732">Signal</keyword>
<proteinExistence type="predicted"/>
<dbReference type="Pfam" id="PF04366">
    <property type="entry name" value="Ysc84"/>
    <property type="match status" value="1"/>
</dbReference>
<name>A0A2P8R285_9BACT</name>
<gene>
    <name evidence="3" type="ORF">CQ405_02485</name>
</gene>
<dbReference type="AlphaFoldDB" id="A0A2P8R285"/>
<reference evidence="4" key="1">
    <citation type="submission" date="2017-10" db="EMBL/GenBank/DDBJ databases">
        <title>Campylobacter species from seals.</title>
        <authorList>
            <person name="Gilbert M.J."/>
            <person name="Zomer A.L."/>
            <person name="Timmerman A.J."/>
            <person name="Duim B."/>
            <person name="Wagenaar J.A."/>
        </authorList>
    </citation>
    <scope>NUCLEOTIDE SEQUENCE [LARGE SCALE GENOMIC DNA]</scope>
    <source>
        <strain evidence="4">17S00004-5</strain>
    </source>
</reference>
<dbReference type="Proteomes" id="UP000240535">
    <property type="component" value="Unassembled WGS sequence"/>
</dbReference>
<dbReference type="GO" id="GO:0035091">
    <property type="term" value="F:phosphatidylinositol binding"/>
    <property type="evidence" value="ECO:0007669"/>
    <property type="project" value="TreeGrafter"/>
</dbReference>
<feature type="domain" description="Ysc84 actin-binding" evidence="2">
    <location>
        <begin position="94"/>
        <end position="214"/>
    </location>
</feature>
<dbReference type="RefSeq" id="WP_106870277.1">
    <property type="nucleotide sequence ID" value="NZ_CP053841.1"/>
</dbReference>
<evidence type="ECO:0000259" key="2">
    <source>
        <dbReference type="Pfam" id="PF04366"/>
    </source>
</evidence>
<dbReference type="PANTHER" id="PTHR15629:SF2">
    <property type="entry name" value="SH3 DOMAIN-CONTAINING YSC84-LIKE PROTEIN 1"/>
    <property type="match status" value="1"/>
</dbReference>
<evidence type="ECO:0000256" key="1">
    <source>
        <dbReference type="SAM" id="SignalP"/>
    </source>
</evidence>
<keyword evidence="4" id="KW-1185">Reference proteome</keyword>
<feature type="chain" id="PRO_5015136105" description="Ysc84 actin-binding domain-containing protein" evidence="1">
    <location>
        <begin position="17"/>
        <end position="229"/>
    </location>
</feature>
<comment type="caution">
    <text evidence="3">The sequence shown here is derived from an EMBL/GenBank/DDBJ whole genome shotgun (WGS) entry which is preliminary data.</text>
</comment>
<protein>
    <recommendedName>
        <fullName evidence="2">Ysc84 actin-binding domain-containing protein</fullName>
    </recommendedName>
</protein>
<evidence type="ECO:0000313" key="4">
    <source>
        <dbReference type="Proteomes" id="UP000240535"/>
    </source>
</evidence>
<sequence>MRKLLLVLFFCLYANADVFQNQQVYAAANVINSFGCEANKTISEKYIKNAKAVVVLTDVVKSGLIASVQSGNGIFSMKDENGDWTSPIMVRYRGFGAGLQAGYQSTDIVMLFQTSKSFRDLFNGQDTLELNAGVSFVEGKSAGVATDLPEVSAWMVRPGEVTGIYIGASIDFGRLTIDDQATNDYYDRIFTYDDILNGSPKDSKYTRVLKSSLSKNLGKERIYGTCNIK</sequence>
<organism evidence="3 4">
    <name type="scientific">Campylobacter blaseri</name>
    <dbReference type="NCBI Taxonomy" id="2042961"/>
    <lineage>
        <taxon>Bacteria</taxon>
        <taxon>Pseudomonadati</taxon>
        <taxon>Campylobacterota</taxon>
        <taxon>Epsilonproteobacteria</taxon>
        <taxon>Campylobacterales</taxon>
        <taxon>Campylobacteraceae</taxon>
        <taxon>Campylobacter</taxon>
    </lineage>
</organism>
<evidence type="ECO:0000313" key="3">
    <source>
        <dbReference type="EMBL" id="PSM52616.1"/>
    </source>
</evidence>
<feature type="signal peptide" evidence="1">
    <location>
        <begin position="1"/>
        <end position="16"/>
    </location>
</feature>
<dbReference type="InterPro" id="IPR007461">
    <property type="entry name" value="Ysc84_actin-binding"/>
</dbReference>
<dbReference type="OrthoDB" id="9782434at2"/>
<dbReference type="EMBL" id="PDHH01000002">
    <property type="protein sequence ID" value="PSM52616.1"/>
    <property type="molecule type" value="Genomic_DNA"/>
</dbReference>
<accession>A0A2P8R285</accession>
<dbReference type="CDD" id="cd11524">
    <property type="entry name" value="SYLF"/>
    <property type="match status" value="1"/>
</dbReference>
<dbReference type="InterPro" id="IPR051702">
    <property type="entry name" value="SH3_domain_YSC84-like"/>
</dbReference>
<dbReference type="PANTHER" id="PTHR15629">
    <property type="entry name" value="SH3YL1 PROTEIN"/>
    <property type="match status" value="1"/>
</dbReference>